<feature type="domain" description="UBA" evidence="2">
    <location>
        <begin position="241"/>
        <end position="281"/>
    </location>
</feature>
<feature type="region of interest" description="Disordered" evidence="1">
    <location>
        <begin position="147"/>
        <end position="172"/>
    </location>
</feature>
<dbReference type="STRING" id="946362.F2TZC1"/>
<name>F2TZC1_SALR5</name>
<dbReference type="SUPFAM" id="SSF46934">
    <property type="entry name" value="UBA-like"/>
    <property type="match status" value="2"/>
</dbReference>
<proteinExistence type="predicted"/>
<dbReference type="OrthoDB" id="336240at2759"/>
<dbReference type="Gene3D" id="1.10.8.10">
    <property type="entry name" value="DNA helicase RuvA subunit, C-terminal domain"/>
    <property type="match status" value="2"/>
</dbReference>
<dbReference type="RefSeq" id="XP_004997901.1">
    <property type="nucleotide sequence ID" value="XM_004997844.1"/>
</dbReference>
<evidence type="ECO:0000259" key="2">
    <source>
        <dbReference type="PROSITE" id="PS50030"/>
    </source>
</evidence>
<dbReference type="InterPro" id="IPR052476">
    <property type="entry name" value="UBAC1"/>
</dbReference>
<sequence length="483" mass="54518">MKVLCFQRGLVPKDVTVAKGDPVSKLFEAVNIVDKDAARALLLTGKGRIVLRGDDKIDIDDETCRAFITIPHNKEDLQDRPKPDPHYRLEKSTINRFTEHLKDKPIPAGHTGALIQVKNRSKQELFDAVVPLVIKAATALQIRAGIREPPSAEEQQKQEQEEEAQQDAPYDPMSEVDQSALAMVMEAGFEPQHCVRALFASSMNPEQAVLWLLEHQGDPALDRPITPPPKPVTTRHGRKFQPDAQAFRKLKELGFGDDDVVAALQVTRNNFNQACELLLGGEDMSVLRQQEALPVKNLLRNILKSPAVWDAMFRPEFVQALELLLESHMYEDDADNNACIAQGLRDLTDTLSRFEPEVYERDEQAQFEDSGLDYAVQQGADGRTDVYHRLLERVLGQSPLDASRARVVHDFFDFGEPSGYVFNNDREPENVDQMDGFRAARQFASALVESQDEEEDDEYNDEDEENEEEEEYDEDINDGTTDA</sequence>
<dbReference type="KEGG" id="sre:PTSG_01918"/>
<dbReference type="PANTHER" id="PTHR46738:SF1">
    <property type="entry name" value="UBIQUITIN-ASSOCIATED DOMAIN-CONTAINING PROTEIN 1"/>
    <property type="match status" value="1"/>
</dbReference>
<feature type="domain" description="UBA" evidence="2">
    <location>
        <begin position="175"/>
        <end position="215"/>
    </location>
</feature>
<gene>
    <name evidence="3" type="ORF">PTSG_01918</name>
</gene>
<dbReference type="GO" id="GO:0000151">
    <property type="term" value="C:ubiquitin ligase complex"/>
    <property type="evidence" value="ECO:0007669"/>
    <property type="project" value="TreeGrafter"/>
</dbReference>
<keyword evidence="4" id="KW-1185">Reference proteome</keyword>
<dbReference type="InterPro" id="IPR009060">
    <property type="entry name" value="UBA-like_sf"/>
</dbReference>
<dbReference type="GeneID" id="16078496"/>
<evidence type="ECO:0000256" key="1">
    <source>
        <dbReference type="SAM" id="MobiDB-lite"/>
    </source>
</evidence>
<dbReference type="CDD" id="cd14306">
    <property type="entry name" value="UBA_VP13D"/>
    <property type="match status" value="1"/>
</dbReference>
<dbReference type="InterPro" id="IPR041927">
    <property type="entry name" value="UBA2_UBAC1"/>
</dbReference>
<dbReference type="AlphaFoldDB" id="F2TZC1"/>
<dbReference type="EMBL" id="GL832957">
    <property type="protein sequence ID" value="EGD78945.1"/>
    <property type="molecule type" value="Genomic_DNA"/>
</dbReference>
<protein>
    <recommendedName>
        <fullName evidence="2">UBA domain-containing protein</fullName>
    </recommendedName>
</protein>
<accession>F2TZC1</accession>
<dbReference type="CDD" id="cd14304">
    <property type="entry name" value="UBA2_KPC2"/>
    <property type="match status" value="1"/>
</dbReference>
<reference evidence="3" key="1">
    <citation type="submission" date="2009-08" db="EMBL/GenBank/DDBJ databases">
        <title>Annotation of Salpingoeca rosetta.</title>
        <authorList>
            <consortium name="The Broad Institute Genome Sequencing Platform"/>
            <person name="Russ C."/>
            <person name="Cuomo C."/>
            <person name="Burger G."/>
            <person name="Gray M.W."/>
            <person name="Holland P.W.H."/>
            <person name="King N."/>
            <person name="Lang F.B.F."/>
            <person name="Roger A.J."/>
            <person name="Ruiz-Trillo I."/>
            <person name="Young S.K."/>
            <person name="Zeng Q."/>
            <person name="Gargeya S."/>
            <person name="Alvarado L."/>
            <person name="Berlin A."/>
            <person name="Chapman S.B."/>
            <person name="Chen Z."/>
            <person name="Freedman E."/>
            <person name="Gellesch M."/>
            <person name="Goldberg J."/>
            <person name="Griggs A."/>
            <person name="Gujja S."/>
            <person name="Heilman E."/>
            <person name="Heiman D."/>
            <person name="Howarth C."/>
            <person name="Mehta T."/>
            <person name="Neiman D."/>
            <person name="Pearson M."/>
            <person name="Roberts A."/>
            <person name="Saif S."/>
            <person name="Shea T."/>
            <person name="Shenoy N."/>
            <person name="Sisk P."/>
            <person name="Stolte C."/>
            <person name="Sykes S."/>
            <person name="White J."/>
            <person name="Yandava C."/>
            <person name="Haas B."/>
            <person name="Nusbaum C."/>
            <person name="Birren B."/>
        </authorList>
    </citation>
    <scope>NUCLEOTIDE SEQUENCE [LARGE SCALE GENOMIC DNA]</scope>
    <source>
        <strain evidence="3">ATCC 50818</strain>
    </source>
</reference>
<dbReference type="InterPro" id="IPR041969">
    <property type="entry name" value="VP13D_UBA"/>
</dbReference>
<dbReference type="PROSITE" id="PS50030">
    <property type="entry name" value="UBA"/>
    <property type="match status" value="2"/>
</dbReference>
<dbReference type="Proteomes" id="UP000007799">
    <property type="component" value="Unassembled WGS sequence"/>
</dbReference>
<evidence type="ECO:0000313" key="3">
    <source>
        <dbReference type="EMBL" id="EGD78945.1"/>
    </source>
</evidence>
<feature type="region of interest" description="Disordered" evidence="1">
    <location>
        <begin position="445"/>
        <end position="483"/>
    </location>
</feature>
<feature type="compositionally biased region" description="Acidic residues" evidence="1">
    <location>
        <begin position="450"/>
        <end position="477"/>
    </location>
</feature>
<dbReference type="InterPro" id="IPR015940">
    <property type="entry name" value="UBA"/>
</dbReference>
<evidence type="ECO:0000313" key="4">
    <source>
        <dbReference type="Proteomes" id="UP000007799"/>
    </source>
</evidence>
<dbReference type="InParanoid" id="F2TZC1"/>
<dbReference type="Pfam" id="PF00627">
    <property type="entry name" value="UBA"/>
    <property type="match status" value="1"/>
</dbReference>
<dbReference type="SMART" id="SM00165">
    <property type="entry name" value="UBA"/>
    <property type="match status" value="2"/>
</dbReference>
<organism evidence="4">
    <name type="scientific">Salpingoeca rosetta (strain ATCC 50818 / BSB-021)</name>
    <dbReference type="NCBI Taxonomy" id="946362"/>
    <lineage>
        <taxon>Eukaryota</taxon>
        <taxon>Choanoflagellata</taxon>
        <taxon>Craspedida</taxon>
        <taxon>Salpingoecidae</taxon>
        <taxon>Salpingoeca</taxon>
    </lineage>
</organism>
<dbReference type="PANTHER" id="PTHR46738">
    <property type="entry name" value="UBIQUITIN-ASSOCIATED DOMAIN-CONTAINING PROTEIN 1"/>
    <property type="match status" value="1"/>
</dbReference>
<dbReference type="Pfam" id="PF22562">
    <property type="entry name" value="UBA_7"/>
    <property type="match status" value="1"/>
</dbReference>